<organism evidence="9 11">
    <name type="scientific">Paracoccus saliphilus</name>
    <dbReference type="NCBI Taxonomy" id="405559"/>
    <lineage>
        <taxon>Bacteria</taxon>
        <taxon>Pseudomonadati</taxon>
        <taxon>Pseudomonadota</taxon>
        <taxon>Alphaproteobacteria</taxon>
        <taxon>Rhodobacterales</taxon>
        <taxon>Paracoccaceae</taxon>
        <taxon>Paracoccus</taxon>
    </lineage>
</organism>
<dbReference type="InterPro" id="IPR047594">
    <property type="entry name" value="MoaC_bact/euk"/>
</dbReference>
<protein>
    <recommendedName>
        <fullName evidence="3 7">Cyclic pyranopterin monophosphate synthase</fullName>
        <ecNumber evidence="3 7">4.6.1.17</ecNumber>
    </recommendedName>
    <alternativeName>
        <fullName evidence="7">Molybdenum cofactor biosynthesis protein C</fullName>
    </alternativeName>
</protein>
<dbReference type="Gene3D" id="3.30.70.640">
    <property type="entry name" value="Molybdopterin cofactor biosynthesis C (MoaC) domain"/>
    <property type="match status" value="1"/>
</dbReference>
<dbReference type="PANTHER" id="PTHR22960">
    <property type="entry name" value="MOLYBDOPTERIN COFACTOR SYNTHESIS PROTEIN A"/>
    <property type="match status" value="1"/>
</dbReference>
<evidence type="ECO:0000256" key="5">
    <source>
        <dbReference type="ARBA" id="ARBA00023239"/>
    </source>
</evidence>
<dbReference type="Proteomes" id="UP000186216">
    <property type="component" value="Unassembled WGS sequence"/>
</dbReference>
<dbReference type="GO" id="GO:0061799">
    <property type="term" value="F:cyclic pyranopterin monophosphate synthase activity"/>
    <property type="evidence" value="ECO:0007669"/>
    <property type="project" value="UniProtKB-UniRule"/>
</dbReference>
<dbReference type="InterPro" id="IPR050105">
    <property type="entry name" value="MoCo_biosynth_MoaA/MoaC"/>
</dbReference>
<dbReference type="EMBL" id="FTOU01000002">
    <property type="protein sequence ID" value="SIS66575.1"/>
    <property type="molecule type" value="Genomic_DNA"/>
</dbReference>
<dbReference type="CDD" id="cd01420">
    <property type="entry name" value="MoaC_PE"/>
    <property type="match status" value="1"/>
</dbReference>
<evidence type="ECO:0000313" key="11">
    <source>
        <dbReference type="Proteomes" id="UP000186216"/>
    </source>
</evidence>
<evidence type="ECO:0000256" key="7">
    <source>
        <dbReference type="HAMAP-Rule" id="MF_01224"/>
    </source>
</evidence>
<evidence type="ECO:0000256" key="2">
    <source>
        <dbReference type="ARBA" id="ARBA00005046"/>
    </source>
</evidence>
<dbReference type="NCBIfam" id="NF006870">
    <property type="entry name" value="PRK09364.1"/>
    <property type="match status" value="1"/>
</dbReference>
<evidence type="ECO:0000259" key="8">
    <source>
        <dbReference type="Pfam" id="PF01967"/>
    </source>
</evidence>
<evidence type="ECO:0000256" key="3">
    <source>
        <dbReference type="ARBA" id="ARBA00012575"/>
    </source>
</evidence>
<proteinExistence type="inferred from homology"/>
<dbReference type="EMBL" id="CP067140">
    <property type="protein sequence ID" value="WCR02021.1"/>
    <property type="molecule type" value="Genomic_DNA"/>
</dbReference>
<feature type="active site" evidence="7">
    <location>
        <position position="126"/>
    </location>
</feature>
<evidence type="ECO:0000313" key="12">
    <source>
        <dbReference type="Proteomes" id="UP001215549"/>
    </source>
</evidence>
<dbReference type="InterPro" id="IPR002820">
    <property type="entry name" value="Mopterin_CF_biosynth-C_dom"/>
</dbReference>
<comment type="similarity">
    <text evidence="7">Belongs to the MoaC family.</text>
</comment>
<reference evidence="9 11" key="1">
    <citation type="submission" date="2017-01" db="EMBL/GenBank/DDBJ databases">
        <authorList>
            <person name="Varghese N."/>
            <person name="Submissions S."/>
        </authorList>
    </citation>
    <scope>NUCLEOTIDE SEQUENCE [LARGE SCALE GENOMIC DNA]</scope>
    <source>
        <strain evidence="9 11">DSM 18447</strain>
    </source>
</reference>
<feature type="domain" description="Molybdopterin cofactor biosynthesis C (MoaC)" evidence="8">
    <location>
        <begin position="14"/>
        <end position="148"/>
    </location>
</feature>
<keyword evidence="12" id="KW-1185">Reference proteome</keyword>
<dbReference type="RefSeq" id="WP_076523640.1">
    <property type="nucleotide sequence ID" value="NZ_CP067140.1"/>
</dbReference>
<dbReference type="AlphaFoldDB" id="A0AA45W2I2"/>
<comment type="catalytic activity">
    <reaction evidence="1 7">
        <text>(8S)-3',8-cyclo-7,8-dihydroguanosine 5'-triphosphate = cyclic pyranopterin phosphate + diphosphate</text>
        <dbReference type="Rhea" id="RHEA:49580"/>
        <dbReference type="ChEBI" id="CHEBI:33019"/>
        <dbReference type="ChEBI" id="CHEBI:59648"/>
        <dbReference type="ChEBI" id="CHEBI:131766"/>
        <dbReference type="EC" id="4.6.1.17"/>
    </reaction>
</comment>
<keyword evidence="5 7" id="KW-0456">Lyase</keyword>
<comment type="subunit">
    <text evidence="7">Homohexamer; trimer of dimers.</text>
</comment>
<dbReference type="NCBIfam" id="TIGR00581">
    <property type="entry name" value="moaC"/>
    <property type="match status" value="1"/>
</dbReference>
<dbReference type="HAMAP" id="MF_01224_B">
    <property type="entry name" value="MoaC_B"/>
    <property type="match status" value="1"/>
</dbReference>
<feature type="binding site" evidence="7">
    <location>
        <begin position="73"/>
        <end position="75"/>
    </location>
    <ligand>
        <name>substrate</name>
    </ligand>
</feature>
<dbReference type="GO" id="GO:0006777">
    <property type="term" value="P:Mo-molybdopterin cofactor biosynthetic process"/>
    <property type="evidence" value="ECO:0007669"/>
    <property type="project" value="UniProtKB-UniRule"/>
</dbReference>
<comment type="function">
    <text evidence="6 7">Catalyzes the conversion of (8S)-3',8-cyclo-7,8-dihydroguanosine 5'-triphosphate to cyclic pyranopterin monophosphate (cPMP).</text>
</comment>
<evidence type="ECO:0000313" key="10">
    <source>
        <dbReference type="EMBL" id="WCR02021.1"/>
    </source>
</evidence>
<accession>A0AA45W2I2</accession>
<comment type="pathway">
    <text evidence="2 7">Cofactor biosynthesis; molybdopterin biosynthesis.</text>
</comment>
<dbReference type="EC" id="4.6.1.17" evidence="3 7"/>
<feature type="binding site" evidence="7">
    <location>
        <begin position="111"/>
        <end position="112"/>
    </location>
    <ligand>
        <name>substrate</name>
    </ligand>
</feature>
<name>A0AA45W2I2_9RHOB</name>
<dbReference type="PANTHER" id="PTHR22960:SF29">
    <property type="entry name" value="CYCLIC PYRANOPTERIN MONOPHOSPHATE SYNTHASE"/>
    <property type="match status" value="1"/>
</dbReference>
<dbReference type="InterPro" id="IPR036522">
    <property type="entry name" value="MoaC_sf"/>
</dbReference>
<dbReference type="SUPFAM" id="SSF55040">
    <property type="entry name" value="Molybdenum cofactor biosynthesis protein C, MoaC"/>
    <property type="match status" value="1"/>
</dbReference>
<dbReference type="InterPro" id="IPR023045">
    <property type="entry name" value="MoaC"/>
</dbReference>
<dbReference type="Pfam" id="PF01967">
    <property type="entry name" value="MoaC"/>
    <property type="match status" value="1"/>
</dbReference>
<evidence type="ECO:0000313" key="9">
    <source>
        <dbReference type="EMBL" id="SIS66575.1"/>
    </source>
</evidence>
<gene>
    <name evidence="7 10" type="primary">moaC</name>
    <name evidence="10" type="ORF">JHX88_14010</name>
    <name evidence="9" type="ORF">SAMN05421772_102395</name>
</gene>
<evidence type="ECO:0000256" key="4">
    <source>
        <dbReference type="ARBA" id="ARBA00023150"/>
    </source>
</evidence>
<dbReference type="Proteomes" id="UP001215549">
    <property type="component" value="Chromosome"/>
</dbReference>
<keyword evidence="4 7" id="KW-0501">Molybdenum cofactor biosynthesis</keyword>
<evidence type="ECO:0000256" key="6">
    <source>
        <dbReference type="ARBA" id="ARBA00055087"/>
    </source>
</evidence>
<reference evidence="10 12" key="2">
    <citation type="submission" date="2021-01" db="EMBL/GenBank/DDBJ databases">
        <title>Biogeographic distribution of Paracoccus.</title>
        <authorList>
            <person name="Hollensteiner J."/>
            <person name="Leineberger J."/>
            <person name="Brinkhoff T."/>
            <person name="Daniel R."/>
        </authorList>
    </citation>
    <scope>NUCLEOTIDE SEQUENCE [LARGE SCALE GENOMIC DNA]</scope>
    <source>
        <strain evidence="10 12">DSM 18447</strain>
    </source>
</reference>
<evidence type="ECO:0000256" key="1">
    <source>
        <dbReference type="ARBA" id="ARBA00001637"/>
    </source>
</evidence>
<sequence>MSLTHFDKSGQAHMVDVSEKAETAREAVAEGCVIMLPETLSLAEGGAKKGDVMGVARLAGIMGAKRTSDLIPLCHPLPISKVTLDLHPDPDLPGIRVTATVRTAGRTGVEMEALTAVSTACLTIYDMLKAAEKGMRIEGIRLMRKSGGKSGDYEANR</sequence>